<dbReference type="RefSeq" id="WP_038492551.1">
    <property type="nucleotide sequence ID" value="NZ_BCTH01000041.1"/>
</dbReference>
<dbReference type="OrthoDB" id="9797755at2"/>
<dbReference type="EMBL" id="HG322949">
    <property type="protein sequence ID" value="CDG83242.1"/>
    <property type="molecule type" value="Genomic_DNA"/>
</dbReference>
<dbReference type="PANTHER" id="PTHR36513">
    <property type="entry name" value="ABC TRANSMEMBRANE TYPE-1 DOMAIN-CONTAINING PROTEIN"/>
    <property type="match status" value="1"/>
</dbReference>
<dbReference type="Pfam" id="PF05990">
    <property type="entry name" value="DUF900"/>
    <property type="match status" value="1"/>
</dbReference>
<organism evidence="1 2">
    <name type="scientific">Janthinobacterium agaricidamnosum NBRC 102515 = DSM 9628</name>
    <dbReference type="NCBI Taxonomy" id="1349767"/>
    <lineage>
        <taxon>Bacteria</taxon>
        <taxon>Pseudomonadati</taxon>
        <taxon>Pseudomonadota</taxon>
        <taxon>Betaproteobacteria</taxon>
        <taxon>Burkholderiales</taxon>
        <taxon>Oxalobacteraceae</taxon>
        <taxon>Janthinobacterium</taxon>
    </lineage>
</organism>
<dbReference type="PATRIC" id="fig|1349767.4.peg.4340"/>
<dbReference type="Gene3D" id="3.40.50.1820">
    <property type="entry name" value="alpha/beta hydrolase"/>
    <property type="match status" value="1"/>
</dbReference>
<dbReference type="eggNOG" id="COG4782">
    <property type="taxonomic scope" value="Bacteria"/>
</dbReference>
<dbReference type="HOGENOM" id="CLU_030170_2_1_4"/>
<dbReference type="KEGG" id="jag:GJA_2611"/>
<sequence>MDLITSAIVAAIEHGAPDMATPDIRYRYEQLKAAIQDRATDAQAILAAIKALEADPASAPQRLLLQQQLSTANAAGDMALLFAAQELRHQIDLVVQPAARGAAPVQAPSPAMTNEADYATVKVFFATDRKLDASQPVDRRFGGLRGAAVSYGSCDISIPRDHRMGQLESKSLWRLEFRNDPAKHVLLLASTVQDQDDFFATLSAQLQAASQQSALLFVHGYNVSFEDAARRTGQISYDLGFGGVPLFYSWPSQGDVAAYIVDEGNIEWSQPHMTAFLSDVLSKTDAQNVYLIAHSMGNRGMTRAIAALVEQQPALAQRLTEIILAAPDIDAEVFKRDIAPALTRHQNPVTLYASSEDMALAAAKKVYGYPRAGDSGSGMVIIDGIETVDATGVDTSFMKHAYFAEKYSALSDIFYLIKDNKRADQRLLQRIDVAAGHYWTFKK</sequence>
<dbReference type="Proteomes" id="UP000027604">
    <property type="component" value="Chromosome I"/>
</dbReference>
<dbReference type="SUPFAM" id="SSF53474">
    <property type="entry name" value="alpha/beta-Hydrolases"/>
    <property type="match status" value="1"/>
</dbReference>
<gene>
    <name evidence="1" type="ORF">GJA_2611</name>
</gene>
<reference evidence="1 2" key="1">
    <citation type="journal article" date="2015" name="Genome Announc.">
        <title>Genome Sequence of Mushroom Soft-Rot Pathogen Janthinobacterium agaricidamnosum.</title>
        <authorList>
            <person name="Graupner K."/>
            <person name="Lackner G."/>
            <person name="Hertweck C."/>
        </authorList>
    </citation>
    <scope>NUCLEOTIDE SEQUENCE [LARGE SCALE GENOMIC DNA]</scope>
    <source>
        <strain evidence="2">NBRC 102515 / DSM 9628</strain>
    </source>
</reference>
<evidence type="ECO:0000313" key="2">
    <source>
        <dbReference type="Proteomes" id="UP000027604"/>
    </source>
</evidence>
<dbReference type="STRING" id="1349767.GJA_2611"/>
<proteinExistence type="predicted"/>
<accession>W0V7J6</accession>
<dbReference type="PANTHER" id="PTHR36513:SF1">
    <property type="entry name" value="TRANSMEMBRANE PROTEIN"/>
    <property type="match status" value="1"/>
</dbReference>
<evidence type="ECO:0008006" key="3">
    <source>
        <dbReference type="Google" id="ProtNLM"/>
    </source>
</evidence>
<keyword evidence="2" id="KW-1185">Reference proteome</keyword>
<name>W0V7J6_9BURK</name>
<evidence type="ECO:0000313" key="1">
    <source>
        <dbReference type="EMBL" id="CDG83242.1"/>
    </source>
</evidence>
<dbReference type="InterPro" id="IPR010297">
    <property type="entry name" value="DUF900_hydrolase"/>
</dbReference>
<protein>
    <recommendedName>
        <fullName evidence="3">Esterase/lipase superfamily enzyme</fullName>
    </recommendedName>
</protein>
<dbReference type="AlphaFoldDB" id="W0V7J6"/>
<dbReference type="InterPro" id="IPR029058">
    <property type="entry name" value="AB_hydrolase_fold"/>
</dbReference>